<evidence type="ECO:0000313" key="2">
    <source>
        <dbReference type="Proteomes" id="UP000029367"/>
    </source>
</evidence>
<dbReference type="RefSeq" id="YP_009101378.1">
    <property type="nucleotide sequence ID" value="NC_025445.1"/>
</dbReference>
<evidence type="ECO:0000313" key="1">
    <source>
        <dbReference type="EMBL" id="AIM40531.1"/>
    </source>
</evidence>
<organism evidence="1 2">
    <name type="scientific">Escherichia phage J8-65</name>
    <dbReference type="NCBI Taxonomy" id="1536597"/>
    <lineage>
        <taxon>Viruses</taxon>
        <taxon>Duplodnaviria</taxon>
        <taxon>Heunggongvirae</taxon>
        <taxon>Uroviricota</taxon>
        <taxon>Caudoviricetes</taxon>
        <taxon>Autographivirales</taxon>
        <taxon>Autoscriptoviridae</taxon>
        <taxon>Stentvirinae</taxon>
        <taxon>Bonnellvirus</taxon>
        <taxon>Bonnellvirus smaasur</taxon>
        <taxon>Bonnellvirus J865</taxon>
    </lineage>
</organism>
<dbReference type="Proteomes" id="UP000029367">
    <property type="component" value="Segment"/>
</dbReference>
<dbReference type="EMBL" id="KM247287">
    <property type="protein sequence ID" value="AIM40531.1"/>
    <property type="molecule type" value="Genomic_DNA"/>
</dbReference>
<sequence length="60" mass="6847">MKDSPLDRVTFNKGQLALLEKAFGTWEKVGKTITHESDISLLNREAGKQDVLDFIRERTV</sequence>
<name>A0A088FAD1_9CAUD</name>
<protein>
    <submittedName>
        <fullName evidence="1">Uncharacterized protein</fullName>
    </submittedName>
</protein>
<proteinExistence type="predicted"/>
<dbReference type="GeneID" id="22277678"/>
<keyword evidence="2" id="KW-1185">Reference proteome</keyword>
<accession>A0A088FAD1</accession>
<reference evidence="1 2" key="1">
    <citation type="submission" date="2014-07" db="EMBL/GenBank/DDBJ databases">
        <title>Synergy as a Rationale for Phage Therapy using Phage Cocktails.</title>
        <authorList>
            <person name="Schmerer M."/>
            <person name="Molineux I.J."/>
            <person name="Bull J.J."/>
        </authorList>
    </citation>
    <scope>NUCLEOTIDE SEQUENCE [LARGE SCALE GENOMIC DNA]</scope>
</reference>
<dbReference type="KEGG" id="vg:22277678"/>